<evidence type="ECO:0000256" key="8">
    <source>
        <dbReference type="ARBA" id="ARBA00023012"/>
    </source>
</evidence>
<dbReference type="CDD" id="cd16917">
    <property type="entry name" value="HATPase_UhpB-NarQ-NarX-like"/>
    <property type="match status" value="1"/>
</dbReference>
<dbReference type="Gene3D" id="1.20.5.1930">
    <property type="match status" value="1"/>
</dbReference>
<keyword evidence="9" id="KW-0812">Transmembrane</keyword>
<comment type="catalytic activity">
    <reaction evidence="1">
        <text>ATP + protein L-histidine = ADP + protein N-phospho-L-histidine.</text>
        <dbReference type="EC" id="2.7.13.3"/>
    </reaction>
</comment>
<dbReference type="GO" id="GO:0016020">
    <property type="term" value="C:membrane"/>
    <property type="evidence" value="ECO:0007669"/>
    <property type="project" value="InterPro"/>
</dbReference>
<evidence type="ECO:0000256" key="4">
    <source>
        <dbReference type="ARBA" id="ARBA00022679"/>
    </source>
</evidence>
<dbReference type="InterPro" id="IPR005467">
    <property type="entry name" value="His_kinase_dom"/>
</dbReference>
<proteinExistence type="predicted"/>
<keyword evidence="4" id="KW-0808">Transferase</keyword>
<reference evidence="11 12" key="1">
    <citation type="submission" date="2019-11" db="EMBL/GenBank/DDBJ databases">
        <title>Pedobacter sp. HMF7647 Genome sequencing and assembly.</title>
        <authorList>
            <person name="Kang H."/>
            <person name="Kim H."/>
            <person name="Joh K."/>
        </authorList>
    </citation>
    <scope>NUCLEOTIDE SEQUENCE [LARGE SCALE GENOMIC DNA]</scope>
    <source>
        <strain evidence="11 12">HMF7647</strain>
    </source>
</reference>
<keyword evidence="3" id="KW-0597">Phosphoprotein</keyword>
<dbReference type="InterPro" id="IPR036890">
    <property type="entry name" value="HATPase_C_sf"/>
</dbReference>
<dbReference type="SMART" id="SM00387">
    <property type="entry name" value="HATPase_c"/>
    <property type="match status" value="1"/>
</dbReference>
<dbReference type="GO" id="GO:0005524">
    <property type="term" value="F:ATP binding"/>
    <property type="evidence" value="ECO:0007669"/>
    <property type="project" value="UniProtKB-KW"/>
</dbReference>
<dbReference type="GO" id="GO:0046983">
    <property type="term" value="F:protein dimerization activity"/>
    <property type="evidence" value="ECO:0007669"/>
    <property type="project" value="InterPro"/>
</dbReference>
<evidence type="ECO:0000256" key="7">
    <source>
        <dbReference type="ARBA" id="ARBA00022840"/>
    </source>
</evidence>
<evidence type="ECO:0000259" key="10">
    <source>
        <dbReference type="PROSITE" id="PS50109"/>
    </source>
</evidence>
<dbReference type="PANTHER" id="PTHR24421">
    <property type="entry name" value="NITRATE/NITRITE SENSOR PROTEIN NARX-RELATED"/>
    <property type="match status" value="1"/>
</dbReference>
<keyword evidence="5" id="KW-0547">Nucleotide-binding</keyword>
<evidence type="ECO:0000313" key="11">
    <source>
        <dbReference type="EMBL" id="MXV52621.1"/>
    </source>
</evidence>
<evidence type="ECO:0000256" key="9">
    <source>
        <dbReference type="SAM" id="Phobius"/>
    </source>
</evidence>
<dbReference type="InterPro" id="IPR003594">
    <property type="entry name" value="HATPase_dom"/>
</dbReference>
<dbReference type="Pfam" id="PF02518">
    <property type="entry name" value="HATPase_c"/>
    <property type="match status" value="1"/>
</dbReference>
<dbReference type="InterPro" id="IPR050482">
    <property type="entry name" value="Sensor_HK_TwoCompSys"/>
</dbReference>
<keyword evidence="7" id="KW-0067">ATP-binding</keyword>
<organism evidence="11 12">
    <name type="scientific">Hufsiella arboris</name>
    <dbReference type="NCBI Taxonomy" id="2695275"/>
    <lineage>
        <taxon>Bacteria</taxon>
        <taxon>Pseudomonadati</taxon>
        <taxon>Bacteroidota</taxon>
        <taxon>Sphingobacteriia</taxon>
        <taxon>Sphingobacteriales</taxon>
        <taxon>Sphingobacteriaceae</taxon>
        <taxon>Hufsiella</taxon>
    </lineage>
</organism>
<evidence type="ECO:0000256" key="5">
    <source>
        <dbReference type="ARBA" id="ARBA00022741"/>
    </source>
</evidence>
<accession>A0A7K1YE36</accession>
<keyword evidence="12" id="KW-1185">Reference proteome</keyword>
<dbReference type="Gene3D" id="3.30.565.10">
    <property type="entry name" value="Histidine kinase-like ATPase, C-terminal domain"/>
    <property type="match status" value="1"/>
</dbReference>
<dbReference type="GO" id="GO:0000155">
    <property type="term" value="F:phosphorelay sensor kinase activity"/>
    <property type="evidence" value="ECO:0007669"/>
    <property type="project" value="InterPro"/>
</dbReference>
<dbReference type="AlphaFoldDB" id="A0A7K1YE36"/>
<evidence type="ECO:0000313" key="12">
    <source>
        <dbReference type="Proteomes" id="UP000466586"/>
    </source>
</evidence>
<evidence type="ECO:0000256" key="6">
    <source>
        <dbReference type="ARBA" id="ARBA00022777"/>
    </source>
</evidence>
<name>A0A7K1YE36_9SPHI</name>
<gene>
    <name evidence="11" type="ORF">GS399_16730</name>
</gene>
<feature type="transmembrane region" description="Helical" evidence="9">
    <location>
        <begin position="12"/>
        <end position="33"/>
    </location>
</feature>
<evidence type="ECO:0000256" key="1">
    <source>
        <dbReference type="ARBA" id="ARBA00000085"/>
    </source>
</evidence>
<evidence type="ECO:0000256" key="2">
    <source>
        <dbReference type="ARBA" id="ARBA00012438"/>
    </source>
</evidence>
<keyword evidence="6" id="KW-0418">Kinase</keyword>
<dbReference type="InterPro" id="IPR011712">
    <property type="entry name" value="Sig_transdc_His_kin_sub3_dim/P"/>
</dbReference>
<comment type="caution">
    <text evidence="11">The sequence shown here is derived from an EMBL/GenBank/DDBJ whole genome shotgun (WGS) entry which is preliminary data.</text>
</comment>
<keyword evidence="8" id="KW-0902">Two-component regulatory system</keyword>
<keyword evidence="9" id="KW-0472">Membrane</keyword>
<dbReference type="PANTHER" id="PTHR24421:SF10">
    <property type="entry name" value="NITRATE_NITRITE SENSOR PROTEIN NARQ"/>
    <property type="match status" value="1"/>
</dbReference>
<dbReference type="PROSITE" id="PS50109">
    <property type="entry name" value="HIS_KIN"/>
    <property type="match status" value="1"/>
</dbReference>
<dbReference type="RefSeq" id="WP_160845803.1">
    <property type="nucleotide sequence ID" value="NZ_WVHT01000009.1"/>
</dbReference>
<dbReference type="Pfam" id="PF07730">
    <property type="entry name" value="HisKA_3"/>
    <property type="match status" value="1"/>
</dbReference>
<dbReference type="Proteomes" id="UP000466586">
    <property type="component" value="Unassembled WGS sequence"/>
</dbReference>
<keyword evidence="9" id="KW-1133">Transmembrane helix</keyword>
<dbReference type="SUPFAM" id="SSF55874">
    <property type="entry name" value="ATPase domain of HSP90 chaperone/DNA topoisomerase II/histidine kinase"/>
    <property type="match status" value="1"/>
</dbReference>
<sequence length="264" mass="30124">MQAPENSLIPILVTGTLVVVLLLVFLFLFVIFYQRKMIRNQLALRNLQNEKQAELLNAIFETQENERKRLAEDLHDSVGQVLSAIKLNLYRLNKQQFGEGEFHQLLSESRSLVDESIQEIRHIIHNVLPPLLTDFGLSEALKDLCGKVQHSTGIDVSCESTIENSRFKKEIETALFRVVQELFSNSIKYSEATNIVLHLNCSPEELKLTFEDNGVGFNLEKAKKGFGLKNMQSRINFINGRIEINAKPKKGIFVNILVPLKEFD</sequence>
<dbReference type="EC" id="2.7.13.3" evidence="2"/>
<dbReference type="EMBL" id="WVHT01000009">
    <property type="protein sequence ID" value="MXV52621.1"/>
    <property type="molecule type" value="Genomic_DNA"/>
</dbReference>
<evidence type="ECO:0000256" key="3">
    <source>
        <dbReference type="ARBA" id="ARBA00022553"/>
    </source>
</evidence>
<feature type="domain" description="Histidine kinase" evidence="10">
    <location>
        <begin position="73"/>
        <end position="262"/>
    </location>
</feature>
<protein>
    <recommendedName>
        <fullName evidence="2">histidine kinase</fullName>
        <ecNumber evidence="2">2.7.13.3</ecNumber>
    </recommendedName>
</protein>